<dbReference type="eggNOG" id="COG2192">
    <property type="taxonomic scope" value="Bacteria"/>
</dbReference>
<evidence type="ECO:0000259" key="2">
    <source>
        <dbReference type="Pfam" id="PF02543"/>
    </source>
</evidence>
<dbReference type="InterPro" id="IPR003696">
    <property type="entry name" value="Carbtransf_dom"/>
</dbReference>
<evidence type="ECO:0000313" key="5">
    <source>
        <dbReference type="Proteomes" id="UP000030652"/>
    </source>
</evidence>
<dbReference type="AlphaFoldDB" id="A0A0B0EJA8"/>
<dbReference type="Gene3D" id="3.90.870.20">
    <property type="entry name" value="Carbamoyltransferase, C-terminal domain"/>
    <property type="match status" value="1"/>
</dbReference>
<evidence type="ECO:0000313" key="4">
    <source>
        <dbReference type="EMBL" id="KHE91198.1"/>
    </source>
</evidence>
<dbReference type="InterPro" id="IPR031730">
    <property type="entry name" value="Carbam_trans_C"/>
</dbReference>
<dbReference type="Pfam" id="PF16861">
    <property type="entry name" value="Carbam_trans_C"/>
    <property type="match status" value="1"/>
</dbReference>
<name>A0A0B0EJA8_9BACT</name>
<dbReference type="PANTHER" id="PTHR34847">
    <property type="entry name" value="NODULATION PROTEIN U"/>
    <property type="match status" value="1"/>
</dbReference>
<evidence type="ECO:0000256" key="1">
    <source>
        <dbReference type="ARBA" id="ARBA00006129"/>
    </source>
</evidence>
<feature type="domain" description="Carbamoyltransferase" evidence="2">
    <location>
        <begin position="98"/>
        <end position="303"/>
    </location>
</feature>
<feature type="domain" description="Carbamoyltransferase C-terminal" evidence="3">
    <location>
        <begin position="355"/>
        <end position="524"/>
    </location>
</feature>
<keyword evidence="4" id="KW-0808">Transferase</keyword>
<proteinExistence type="inferred from homology"/>
<gene>
    <name evidence="4" type="ORF">SCABRO_03049</name>
</gene>
<organism evidence="4 5">
    <name type="scientific">Candidatus Scalindua brodae</name>
    <dbReference type="NCBI Taxonomy" id="237368"/>
    <lineage>
        <taxon>Bacteria</taxon>
        <taxon>Pseudomonadati</taxon>
        <taxon>Planctomycetota</taxon>
        <taxon>Candidatus Brocadiia</taxon>
        <taxon>Candidatus Brocadiales</taxon>
        <taxon>Candidatus Scalinduaceae</taxon>
        <taxon>Candidatus Scalindua</taxon>
    </lineage>
</organism>
<dbReference type="InterPro" id="IPR051338">
    <property type="entry name" value="NodU/CmcH_Carbamoyltrnsfr"/>
</dbReference>
<protein>
    <submittedName>
        <fullName evidence="4">Carbamoyltransferase</fullName>
    </submittedName>
</protein>
<sequence>MIILGVTHPISWNNGACILVDGKLIAMVEEERFNRFKHSPRASADMSIEFCLKRAGVTLDEVDYIAIGWESAERQKKKKRYPWEFLLRQLPFRHMDDKMRFVNHHVAHALSSYYVSGFDRSNIVSLDGYGGSESGILAIGEGDELRVIKSIPNRNSWGHLYGEITSMLGFKSHSDEGKIMGLAAYGQHDENEFTFIDWDRDIPVIDKKGFKKYLAGVTQRKQGEELNQHHKDLAATVQHTLERAALRMSLYLRNLSGSENLCVSGGCALNCSMNGVLLRSDHVENIFIQPAAHDIGTALGAAVSVYKDVVGHRPDIVLEHPYYGPDYTNEEVEYELKRYKLNNFKRSNDIAKEAAALIADNKTVGWFQGRMEFGPRALGGRSILGNPKNKDMKDIVNKSIKGREPWRPFAPSFLAEDYADYVKQPYNSPFMIIAFQAIEEKVSDIVSAAHVDNTVRVQSVRKEVAPRYWELINEFKKITGVPALLNTSFNVAGQPIVCTPRDAIMTFFGCGLDYLAIEDYLVWK</sequence>
<reference evidence="4 5" key="1">
    <citation type="submission" date="2014-10" db="EMBL/GenBank/DDBJ databases">
        <title>Draft genome of anammox bacterium scalindua brodae, obtained using differential coverage binning of sequence data from two enrichment reactors.</title>
        <authorList>
            <person name="Speth D.R."/>
            <person name="Russ L."/>
            <person name="Kartal B."/>
            <person name="Op den Camp H.J."/>
            <person name="Dutilh B.E."/>
            <person name="Jetten M.S."/>
        </authorList>
    </citation>
    <scope>NUCLEOTIDE SEQUENCE [LARGE SCALE GENOMIC DNA]</scope>
    <source>
        <strain evidence="4">RU1</strain>
    </source>
</reference>
<dbReference type="EMBL" id="JRYO01000214">
    <property type="protein sequence ID" value="KHE91198.1"/>
    <property type="molecule type" value="Genomic_DNA"/>
</dbReference>
<dbReference type="GO" id="GO:0016740">
    <property type="term" value="F:transferase activity"/>
    <property type="evidence" value="ECO:0007669"/>
    <property type="project" value="UniProtKB-KW"/>
</dbReference>
<dbReference type="InterPro" id="IPR038152">
    <property type="entry name" value="Carbam_trans_C_sf"/>
</dbReference>
<feature type="domain" description="Carbamoyltransferase" evidence="2">
    <location>
        <begin position="4"/>
        <end position="77"/>
    </location>
</feature>
<comment type="caution">
    <text evidence="4">The sequence shown here is derived from an EMBL/GenBank/DDBJ whole genome shotgun (WGS) entry which is preliminary data.</text>
</comment>
<evidence type="ECO:0000259" key="3">
    <source>
        <dbReference type="Pfam" id="PF16861"/>
    </source>
</evidence>
<dbReference type="SUPFAM" id="SSF53067">
    <property type="entry name" value="Actin-like ATPase domain"/>
    <property type="match status" value="1"/>
</dbReference>
<dbReference type="Proteomes" id="UP000030652">
    <property type="component" value="Unassembled WGS sequence"/>
</dbReference>
<dbReference type="CDD" id="cd24098">
    <property type="entry name" value="ASKHA_NBD_TobZ_N"/>
    <property type="match status" value="1"/>
</dbReference>
<dbReference type="PANTHER" id="PTHR34847:SF1">
    <property type="entry name" value="NODULATION PROTEIN U"/>
    <property type="match status" value="1"/>
</dbReference>
<dbReference type="InterPro" id="IPR043129">
    <property type="entry name" value="ATPase_NBD"/>
</dbReference>
<dbReference type="Pfam" id="PF02543">
    <property type="entry name" value="Carbam_trans_N"/>
    <property type="match status" value="2"/>
</dbReference>
<comment type="similarity">
    <text evidence="1">Belongs to the NodU/CmcH family.</text>
</comment>
<accession>A0A0B0EJA8</accession>
<dbReference type="Gene3D" id="3.30.420.40">
    <property type="match status" value="2"/>
</dbReference>